<gene>
    <name evidence="1" type="ORF">CTOB1V02_LOCUS96</name>
</gene>
<evidence type="ECO:0000313" key="1">
    <source>
        <dbReference type="EMBL" id="CAD7222077.1"/>
    </source>
</evidence>
<dbReference type="AlphaFoldDB" id="A0A7R8W3T9"/>
<accession>A0A7R8W3T9</accession>
<dbReference type="PANTHER" id="PTHR42972">
    <property type="entry name" value="TOL-PAL SYSTEM PROTEIN TOLB"/>
    <property type="match status" value="1"/>
</dbReference>
<reference evidence="1" key="1">
    <citation type="submission" date="2020-11" db="EMBL/GenBank/DDBJ databases">
        <authorList>
            <person name="Tran Van P."/>
        </authorList>
    </citation>
    <scope>NUCLEOTIDE SEQUENCE</scope>
</reference>
<dbReference type="SUPFAM" id="SSF53474">
    <property type="entry name" value="alpha/beta-Hydrolases"/>
    <property type="match status" value="1"/>
</dbReference>
<dbReference type="EMBL" id="OB660026">
    <property type="protein sequence ID" value="CAD7222077.1"/>
    <property type="molecule type" value="Genomic_DNA"/>
</dbReference>
<protein>
    <submittedName>
        <fullName evidence="1">Uncharacterized protein</fullName>
    </submittedName>
</protein>
<dbReference type="InterPro" id="IPR029058">
    <property type="entry name" value="AB_hydrolase_fold"/>
</dbReference>
<name>A0A7R8W3T9_9CRUS</name>
<dbReference type="Gene3D" id="3.40.50.1820">
    <property type="entry name" value="alpha/beta hydrolase"/>
    <property type="match status" value="2"/>
</dbReference>
<proteinExistence type="predicted"/>
<sequence>MAYLSSFCFLLILSGGGRLTTDAAISLGTYNVDPGSITVSGLSSGGAMSTQFHVAHSQLISGVAIFAAPAPYRCALGSLTLGLTCMSSPLLTNVDRLIQDARDYANAGRIDPIANMQDDKVFLFQGTNDGTVRPGNGPLNEEFYRAFTNPENIKTVFNVEAGHGFPTDIEGNSPCHLTEEPNYINDCDYNAVGDMFEHFYGPAAPESSGGARASGTLYEFDQGEFFLISPPALSSMDSIGLVYVPAACELGDACKLHVAFHGCNQGRQEVGNVFHSLTNFEMEADRHNVIVLYPQVIASLLTPVNPQGCWDWWGYNLGAYATQEGNQIIAVKRMIDKIIGADRYD</sequence>
<dbReference type="OrthoDB" id="6020543at2759"/>
<organism evidence="1">
    <name type="scientific">Cyprideis torosa</name>
    <dbReference type="NCBI Taxonomy" id="163714"/>
    <lineage>
        <taxon>Eukaryota</taxon>
        <taxon>Metazoa</taxon>
        <taxon>Ecdysozoa</taxon>
        <taxon>Arthropoda</taxon>
        <taxon>Crustacea</taxon>
        <taxon>Oligostraca</taxon>
        <taxon>Ostracoda</taxon>
        <taxon>Podocopa</taxon>
        <taxon>Podocopida</taxon>
        <taxon>Cytherocopina</taxon>
        <taxon>Cytheroidea</taxon>
        <taxon>Cytherideidae</taxon>
        <taxon>Cyprideis</taxon>
    </lineage>
</organism>
<dbReference type="PANTHER" id="PTHR42972:SF8">
    <property type="entry name" value="POLYHYDROXYBUTYRATE DEPOLYMERASE"/>
    <property type="match status" value="1"/>
</dbReference>